<evidence type="ECO:0000313" key="1">
    <source>
        <dbReference type="EMBL" id="MED6149985.1"/>
    </source>
</evidence>
<dbReference type="EMBL" id="JASCZI010091335">
    <property type="protein sequence ID" value="MED6149985.1"/>
    <property type="molecule type" value="Genomic_DNA"/>
</dbReference>
<dbReference type="Proteomes" id="UP001341840">
    <property type="component" value="Unassembled WGS sequence"/>
</dbReference>
<reference evidence="1 2" key="1">
    <citation type="journal article" date="2023" name="Plants (Basel)">
        <title>Bridging the Gap: Combining Genomics and Transcriptomics Approaches to Understand Stylosanthes scabra, an Orphan Legume from the Brazilian Caatinga.</title>
        <authorList>
            <person name="Ferreira-Neto J.R.C."/>
            <person name="da Silva M.D."/>
            <person name="Binneck E."/>
            <person name="de Melo N.F."/>
            <person name="da Silva R.H."/>
            <person name="de Melo A.L.T.M."/>
            <person name="Pandolfi V."/>
            <person name="Bustamante F.O."/>
            <person name="Brasileiro-Vidal A.C."/>
            <person name="Benko-Iseppon A.M."/>
        </authorList>
    </citation>
    <scope>NUCLEOTIDE SEQUENCE [LARGE SCALE GENOMIC DNA]</scope>
    <source>
        <tissue evidence="1">Leaves</tissue>
    </source>
</reference>
<keyword evidence="2" id="KW-1185">Reference proteome</keyword>
<protein>
    <submittedName>
        <fullName evidence="1">Uncharacterized protein</fullName>
    </submittedName>
</protein>
<comment type="caution">
    <text evidence="1">The sequence shown here is derived from an EMBL/GenBank/DDBJ whole genome shotgun (WGS) entry which is preliminary data.</text>
</comment>
<sequence>MANVDEVSMRQMVHCYQQTRAHVPALELFVDFDVLSEVEEDPDMDTEKQSVLEKNLSDSEDKLEVNYEINDEDQDGGERRAIVALQSSSNQPMNQYPGDVLPFMQVGSAPPTNQHPFDLLRTYLLLAPDGGPKTGSEFP</sequence>
<evidence type="ECO:0000313" key="2">
    <source>
        <dbReference type="Proteomes" id="UP001341840"/>
    </source>
</evidence>
<name>A0ABU6TMF4_9FABA</name>
<gene>
    <name evidence="1" type="ORF">PIB30_067787</name>
</gene>
<organism evidence="1 2">
    <name type="scientific">Stylosanthes scabra</name>
    <dbReference type="NCBI Taxonomy" id="79078"/>
    <lineage>
        <taxon>Eukaryota</taxon>
        <taxon>Viridiplantae</taxon>
        <taxon>Streptophyta</taxon>
        <taxon>Embryophyta</taxon>
        <taxon>Tracheophyta</taxon>
        <taxon>Spermatophyta</taxon>
        <taxon>Magnoliopsida</taxon>
        <taxon>eudicotyledons</taxon>
        <taxon>Gunneridae</taxon>
        <taxon>Pentapetalae</taxon>
        <taxon>rosids</taxon>
        <taxon>fabids</taxon>
        <taxon>Fabales</taxon>
        <taxon>Fabaceae</taxon>
        <taxon>Papilionoideae</taxon>
        <taxon>50 kb inversion clade</taxon>
        <taxon>dalbergioids sensu lato</taxon>
        <taxon>Dalbergieae</taxon>
        <taxon>Pterocarpus clade</taxon>
        <taxon>Stylosanthes</taxon>
    </lineage>
</organism>
<accession>A0ABU6TMF4</accession>
<proteinExistence type="predicted"/>